<feature type="transmembrane region" description="Helical" evidence="3">
    <location>
        <begin position="208"/>
        <end position="226"/>
    </location>
</feature>
<dbReference type="InterPro" id="IPR036259">
    <property type="entry name" value="MFS_trans_sf"/>
</dbReference>
<feature type="transmembrane region" description="Helical" evidence="3">
    <location>
        <begin position="465"/>
        <end position="490"/>
    </location>
</feature>
<keyword evidence="6" id="KW-1185">Reference proteome</keyword>
<feature type="domain" description="Major facilitator superfamily (MFS) profile" evidence="4">
    <location>
        <begin position="53"/>
        <end position="654"/>
    </location>
</feature>
<dbReference type="SUPFAM" id="SSF103473">
    <property type="entry name" value="MFS general substrate transporter"/>
    <property type="match status" value="1"/>
</dbReference>
<name>A0ABQ9FNL7_TEGGR</name>
<feature type="compositionally biased region" description="Polar residues" evidence="2">
    <location>
        <begin position="255"/>
        <end position="272"/>
    </location>
</feature>
<keyword evidence="3" id="KW-0812">Transmembrane</keyword>
<dbReference type="PANTHER" id="PTHR11360:SF260">
    <property type="entry name" value="MFS DOMAIN-CONTAINING PROTEIN"/>
    <property type="match status" value="1"/>
</dbReference>
<organism evidence="5 6">
    <name type="scientific">Tegillarca granosa</name>
    <name type="common">Malaysian cockle</name>
    <name type="synonym">Anadara granosa</name>
    <dbReference type="NCBI Taxonomy" id="220873"/>
    <lineage>
        <taxon>Eukaryota</taxon>
        <taxon>Metazoa</taxon>
        <taxon>Spiralia</taxon>
        <taxon>Lophotrochozoa</taxon>
        <taxon>Mollusca</taxon>
        <taxon>Bivalvia</taxon>
        <taxon>Autobranchia</taxon>
        <taxon>Pteriomorphia</taxon>
        <taxon>Arcoida</taxon>
        <taxon>Arcoidea</taxon>
        <taxon>Arcidae</taxon>
        <taxon>Tegillarca</taxon>
    </lineage>
</organism>
<evidence type="ECO:0000313" key="5">
    <source>
        <dbReference type="EMBL" id="KAJ8318884.1"/>
    </source>
</evidence>
<dbReference type="Proteomes" id="UP001217089">
    <property type="component" value="Unassembled WGS sequence"/>
</dbReference>
<evidence type="ECO:0000256" key="1">
    <source>
        <dbReference type="ARBA" id="ARBA00004141"/>
    </source>
</evidence>
<dbReference type="InterPro" id="IPR020846">
    <property type="entry name" value="MFS_dom"/>
</dbReference>
<feature type="transmembrane region" description="Helical" evidence="3">
    <location>
        <begin position="119"/>
        <end position="141"/>
    </location>
</feature>
<evidence type="ECO:0000313" key="6">
    <source>
        <dbReference type="Proteomes" id="UP001217089"/>
    </source>
</evidence>
<dbReference type="Pfam" id="PF07690">
    <property type="entry name" value="MFS_1"/>
    <property type="match status" value="2"/>
</dbReference>
<dbReference type="Gene3D" id="1.20.1250.20">
    <property type="entry name" value="MFS general substrate transporter like domains"/>
    <property type="match status" value="2"/>
</dbReference>
<evidence type="ECO:0000256" key="2">
    <source>
        <dbReference type="SAM" id="MobiDB-lite"/>
    </source>
</evidence>
<feature type="transmembrane region" description="Helical" evidence="3">
    <location>
        <begin position="539"/>
        <end position="560"/>
    </location>
</feature>
<reference evidence="5 6" key="1">
    <citation type="submission" date="2022-12" db="EMBL/GenBank/DDBJ databases">
        <title>Chromosome-level genome of Tegillarca granosa.</title>
        <authorList>
            <person name="Kim J."/>
        </authorList>
    </citation>
    <scope>NUCLEOTIDE SEQUENCE [LARGE SCALE GENOMIC DNA]</scope>
    <source>
        <strain evidence="5">Teg-2019</strain>
        <tissue evidence="5">Adductor muscle</tissue>
    </source>
</reference>
<sequence>MEQANKTYIIKRNESSASDDTNISSTSSSTEDESTKSSIHMPPAPDGGYGWVIVVSAFTASVISDGISFSLGILYTRLLEVFQENKSVTSWVPSLFYGMSLIGGPLAGALVSKYGCRKMAICGGLLSSLGIILSSFANSVLMLCFTFGIIAGFGISIEFVTSLVVVAFYFEKKRALAIGLAVCGSGIGTFVFAPLLKYLMDEYDWRGALLIVGGVTMNLVVCGALFRPLEFTPEERYLNNLETFEKMSSSISKASLRDNSGNRSRHVSNSGEIDTEEGHDEEIGLEHLCHSQIQLPTFVTTQIGEIPEKLLIESRRNGSNLQQLVQKYHIGLSGFHDQTKTPEKEENGVAKVSTETVFDNNIGESSDGIGHANDDIKTKRLKRRTKKISQCSKNEQAMPLLKKDLFYRGNLMKVVNFKMTSTSCPELYNHSFFEEDDDSSDDEDNDCVPKLLHLSKRMKKFLKTMFDLSIMKNLVFVLFLVSNFFLYFWIDIPYVFIVDRAIEIGISDFWSSFFVSIIGILNTVGQIIYGFLGDTGLNLAVLYGISTSLCGVSLILVPLFVEFVPIAILSGGFGFFISANYVLCSVILVEYLGMDKLTNAYGLTMLMQGVANMIGPPVAGSLYDASGNYDNTFYVGGVSVIFSGLLMVFVPLLKCIMRKRRRYALKMRAKKDLVNVTVEMNRLVSPEN</sequence>
<accession>A0ABQ9FNL7</accession>
<evidence type="ECO:0000256" key="3">
    <source>
        <dbReference type="SAM" id="Phobius"/>
    </source>
</evidence>
<proteinExistence type="predicted"/>
<feature type="transmembrane region" description="Helical" evidence="3">
    <location>
        <begin position="177"/>
        <end position="196"/>
    </location>
</feature>
<gene>
    <name evidence="5" type="ORF">KUTeg_003975</name>
</gene>
<feature type="region of interest" description="Disordered" evidence="2">
    <location>
        <begin position="11"/>
        <end position="42"/>
    </location>
</feature>
<keyword evidence="3" id="KW-0472">Membrane</keyword>
<keyword evidence="3" id="KW-1133">Transmembrane helix</keyword>
<feature type="transmembrane region" description="Helical" evidence="3">
    <location>
        <begin position="601"/>
        <end position="620"/>
    </location>
</feature>
<protein>
    <recommendedName>
        <fullName evidence="4">Major facilitator superfamily (MFS) profile domain-containing protein</fullName>
    </recommendedName>
</protein>
<feature type="transmembrane region" description="Helical" evidence="3">
    <location>
        <begin position="147"/>
        <end position="170"/>
    </location>
</feature>
<dbReference type="CDD" id="cd17352">
    <property type="entry name" value="MFS_MCT_SLC16"/>
    <property type="match status" value="1"/>
</dbReference>
<feature type="compositionally biased region" description="Low complexity" evidence="2">
    <location>
        <begin position="15"/>
        <end position="29"/>
    </location>
</feature>
<comment type="subcellular location">
    <subcellularLocation>
        <location evidence="1">Membrane</location>
        <topology evidence="1">Multi-pass membrane protein</topology>
    </subcellularLocation>
</comment>
<dbReference type="InterPro" id="IPR050327">
    <property type="entry name" value="Proton-linked_MCT"/>
</dbReference>
<dbReference type="EMBL" id="JARBDR010000214">
    <property type="protein sequence ID" value="KAJ8318884.1"/>
    <property type="molecule type" value="Genomic_DNA"/>
</dbReference>
<dbReference type="PANTHER" id="PTHR11360">
    <property type="entry name" value="MONOCARBOXYLATE TRANSPORTER"/>
    <property type="match status" value="1"/>
</dbReference>
<comment type="caution">
    <text evidence="5">The sequence shown here is derived from an EMBL/GenBank/DDBJ whole genome shotgun (WGS) entry which is preliminary data.</text>
</comment>
<feature type="transmembrane region" description="Helical" evidence="3">
    <location>
        <begin position="49"/>
        <end position="75"/>
    </location>
</feature>
<feature type="transmembrane region" description="Helical" evidence="3">
    <location>
        <begin position="632"/>
        <end position="653"/>
    </location>
</feature>
<evidence type="ECO:0000259" key="4">
    <source>
        <dbReference type="PROSITE" id="PS50850"/>
    </source>
</evidence>
<feature type="transmembrane region" description="Helical" evidence="3">
    <location>
        <begin position="95"/>
        <end position="112"/>
    </location>
</feature>
<dbReference type="InterPro" id="IPR011701">
    <property type="entry name" value="MFS"/>
</dbReference>
<feature type="transmembrane region" description="Helical" evidence="3">
    <location>
        <begin position="510"/>
        <end position="532"/>
    </location>
</feature>
<feature type="transmembrane region" description="Helical" evidence="3">
    <location>
        <begin position="566"/>
        <end position="589"/>
    </location>
</feature>
<feature type="region of interest" description="Disordered" evidence="2">
    <location>
        <begin position="255"/>
        <end position="275"/>
    </location>
</feature>
<dbReference type="PROSITE" id="PS50850">
    <property type="entry name" value="MFS"/>
    <property type="match status" value="1"/>
</dbReference>